<keyword evidence="4" id="KW-1185">Reference proteome</keyword>
<dbReference type="PANTHER" id="PTHR43140">
    <property type="entry name" value="TYPE-1 RESTRICTION ENZYME ECOKI SPECIFICITY PROTEIN"/>
    <property type="match status" value="1"/>
</dbReference>
<keyword evidence="3" id="KW-0255">Endonuclease</keyword>
<dbReference type="Gene3D" id="3.90.220.20">
    <property type="entry name" value="DNA methylase specificity domains"/>
    <property type="match status" value="2"/>
</dbReference>
<comment type="caution">
    <text evidence="3">The sequence shown here is derived from an EMBL/GenBank/DDBJ whole genome shotgun (WGS) entry which is preliminary data.</text>
</comment>
<organism evidence="3 4">
    <name type="scientific">Thalassorhabdomicrobium marinisediminis</name>
    <dbReference type="NCBI Taxonomy" id="2170577"/>
    <lineage>
        <taxon>Bacteria</taxon>
        <taxon>Pseudomonadati</taxon>
        <taxon>Pseudomonadota</taxon>
        <taxon>Alphaproteobacteria</taxon>
        <taxon>Rhodobacterales</taxon>
        <taxon>Paracoccaceae</taxon>
        <taxon>Thalassorhabdomicrobium</taxon>
    </lineage>
</organism>
<gene>
    <name evidence="3" type="ORF">DC363_15715</name>
</gene>
<dbReference type="AlphaFoldDB" id="A0A2T7FSW5"/>
<sequence length="434" mass="48064">MNEILLAERQEGWNLYRLGQVLEERKQKASDKDYEALSVTMQGIVPQLETAAKTDDGDNRKLVRKGDYVINSRSDRKGSGGISPLDGTVSLISIVLQPRKDLYPAFAHHLLRSVAFQEEFYRVGHGIVADLWTTRYAEMKNIRFYLPDLPTQKRIAAFLDRETARIDELIAKKERLGGLIDQRRLAVITAAVTGKIGPASETPTKSDATENQVRLRFMLQVAPSAGEVENLSADDEVTFAPMDALGDGLGGLDVSGSRPLAEVAAGSYNYFRDGDILLAKVTPCFENGKKALAHDLINGVGFATSEVHVFRPKPGKLDHRFLMYLFSSEDFRADGMKSMTGAGGLKRVSDAAILNYRPHVTDVALQQKVADFLDLEMEVFEVIKERTKESIDRLREYRAALITAAVTGQIDVDTYGRTGTTSATLDQIEEEMQA</sequence>
<name>A0A2T7FSW5_9RHOB</name>
<dbReference type="GO" id="GO:0004519">
    <property type="term" value="F:endonuclease activity"/>
    <property type="evidence" value="ECO:0007669"/>
    <property type="project" value="UniProtKB-KW"/>
</dbReference>
<dbReference type="CDD" id="cd17260">
    <property type="entry name" value="RMtype1_S_EcoEI-TRD1-CR1_like"/>
    <property type="match status" value="1"/>
</dbReference>
<dbReference type="Proteomes" id="UP000244817">
    <property type="component" value="Unassembled WGS sequence"/>
</dbReference>
<dbReference type="SUPFAM" id="SSF116734">
    <property type="entry name" value="DNA methylase specificity domain"/>
    <property type="match status" value="2"/>
</dbReference>
<dbReference type="OrthoDB" id="512700at2"/>
<evidence type="ECO:0000313" key="4">
    <source>
        <dbReference type="Proteomes" id="UP000244817"/>
    </source>
</evidence>
<keyword evidence="3" id="KW-0540">Nuclease</keyword>
<dbReference type="InterPro" id="IPR044946">
    <property type="entry name" value="Restrct_endonuc_typeI_TRD_sf"/>
</dbReference>
<keyword evidence="1" id="KW-0680">Restriction system</keyword>
<reference evidence="3 4" key="1">
    <citation type="submission" date="2018-04" db="EMBL/GenBank/DDBJ databases">
        <title>Pelagivirga bohaiensis gen. nov., sp. nov., a bacterium isolated from the Bohai Sea.</title>
        <authorList>
            <person name="Ji X."/>
        </authorList>
    </citation>
    <scope>NUCLEOTIDE SEQUENCE [LARGE SCALE GENOMIC DNA]</scope>
    <source>
        <strain evidence="3 4">BH-SD16</strain>
    </source>
</reference>
<evidence type="ECO:0000256" key="1">
    <source>
        <dbReference type="ARBA" id="ARBA00022747"/>
    </source>
</evidence>
<keyword evidence="2" id="KW-0238">DNA-binding</keyword>
<evidence type="ECO:0000313" key="3">
    <source>
        <dbReference type="EMBL" id="PVA05267.1"/>
    </source>
</evidence>
<dbReference type="PANTHER" id="PTHR43140:SF1">
    <property type="entry name" value="TYPE I RESTRICTION ENZYME ECOKI SPECIFICITY SUBUNIT"/>
    <property type="match status" value="1"/>
</dbReference>
<keyword evidence="3" id="KW-0378">Hydrolase</keyword>
<accession>A0A2T7FSW5</accession>
<protein>
    <submittedName>
        <fullName evidence="3">Restriction endonuclease subunit S</fullName>
    </submittedName>
</protein>
<dbReference type="EMBL" id="QCYG01000012">
    <property type="protein sequence ID" value="PVA05267.1"/>
    <property type="molecule type" value="Genomic_DNA"/>
</dbReference>
<dbReference type="GO" id="GO:0003677">
    <property type="term" value="F:DNA binding"/>
    <property type="evidence" value="ECO:0007669"/>
    <property type="project" value="UniProtKB-KW"/>
</dbReference>
<evidence type="ECO:0000256" key="2">
    <source>
        <dbReference type="ARBA" id="ARBA00023125"/>
    </source>
</evidence>
<dbReference type="GO" id="GO:0009307">
    <property type="term" value="P:DNA restriction-modification system"/>
    <property type="evidence" value="ECO:0007669"/>
    <property type="project" value="UniProtKB-KW"/>
</dbReference>
<dbReference type="RefSeq" id="WP_108642114.1">
    <property type="nucleotide sequence ID" value="NZ_QCYG01000012.1"/>
</dbReference>
<dbReference type="InterPro" id="IPR051212">
    <property type="entry name" value="Type-I_RE_S_subunit"/>
</dbReference>
<proteinExistence type="predicted"/>